<organism evidence="11 12">
    <name type="scientific">Actinophytocola gossypii</name>
    <dbReference type="NCBI Taxonomy" id="2812003"/>
    <lineage>
        <taxon>Bacteria</taxon>
        <taxon>Bacillati</taxon>
        <taxon>Actinomycetota</taxon>
        <taxon>Actinomycetes</taxon>
        <taxon>Pseudonocardiales</taxon>
        <taxon>Pseudonocardiaceae</taxon>
    </lineage>
</organism>
<evidence type="ECO:0000256" key="3">
    <source>
        <dbReference type="ARBA" id="ARBA00022741"/>
    </source>
</evidence>
<keyword evidence="5" id="KW-0067">ATP-binding</keyword>
<dbReference type="Pfam" id="PF10509">
    <property type="entry name" value="GalKase_gal_bdg"/>
    <property type="match status" value="1"/>
</dbReference>
<dbReference type="EMBL" id="JAFFZE010000010">
    <property type="protein sequence ID" value="MCT2584015.1"/>
    <property type="molecule type" value="Genomic_DNA"/>
</dbReference>
<dbReference type="Pfam" id="PF08544">
    <property type="entry name" value="GHMP_kinases_C"/>
    <property type="match status" value="1"/>
</dbReference>
<sequence>MSEPAGSGGVPERAATVFEQLHGQAPTGVWSAPGRVNLIGEHTDYNDGFVLPFALPFRIAVAARARADGKLAVTTIGDDGRPQRAEPVAVDALEPGVVTGWAAYPSGVSWVLRHEGFLSGADLVIAGDVPAGAGLSSSHALQCATALALLGLSGVELDQPGAPSRTEVASWVQRSENDFVGVPTGLLDQTASLCCVESHVLFLDVRSGAMEQVPFDAAAAGFDVLVIDTRARHSHGESGYRERRAGCERAAELLGVAALRDVDPAGLDDALARLPEELRPLVRHVVTENDRVRRTVELLRAGRLADTGDLLSASHVSLRDDYRVSCLELDVAVDAALAAGALGARMTGGGFGGSAIALVPHAERDAVGDKVLAAFAERSLPAPGLFTAVPARGAGRDR</sequence>
<dbReference type="InterPro" id="IPR000705">
    <property type="entry name" value="Galactokinase"/>
</dbReference>
<dbReference type="EC" id="2.7.1.6" evidence="7"/>
<dbReference type="InterPro" id="IPR019539">
    <property type="entry name" value="GalKase_N"/>
</dbReference>
<protein>
    <recommendedName>
        <fullName evidence="7">Galactokinase</fullName>
        <ecNumber evidence="7">2.7.1.6</ecNumber>
    </recommendedName>
</protein>
<evidence type="ECO:0000256" key="1">
    <source>
        <dbReference type="ARBA" id="ARBA00006566"/>
    </source>
</evidence>
<evidence type="ECO:0000259" key="10">
    <source>
        <dbReference type="Pfam" id="PF10509"/>
    </source>
</evidence>
<dbReference type="GO" id="GO:0004335">
    <property type="term" value="F:galactokinase activity"/>
    <property type="evidence" value="ECO:0007669"/>
    <property type="project" value="UniProtKB-EC"/>
</dbReference>
<dbReference type="SUPFAM" id="SSF54211">
    <property type="entry name" value="Ribosomal protein S5 domain 2-like"/>
    <property type="match status" value="1"/>
</dbReference>
<dbReference type="PANTHER" id="PTHR10457:SF7">
    <property type="entry name" value="GALACTOKINASE-RELATED"/>
    <property type="match status" value="1"/>
</dbReference>
<evidence type="ECO:0000256" key="2">
    <source>
        <dbReference type="ARBA" id="ARBA00022679"/>
    </source>
</evidence>
<dbReference type="InterPro" id="IPR013750">
    <property type="entry name" value="GHMP_kinase_C_dom"/>
</dbReference>
<evidence type="ECO:0000256" key="7">
    <source>
        <dbReference type="NCBIfam" id="TIGR00131"/>
    </source>
</evidence>
<evidence type="ECO:0000313" key="11">
    <source>
        <dbReference type="EMBL" id="MCT2584015.1"/>
    </source>
</evidence>
<dbReference type="InterPro" id="IPR020568">
    <property type="entry name" value="Ribosomal_Su5_D2-typ_SF"/>
</dbReference>
<evidence type="ECO:0000259" key="9">
    <source>
        <dbReference type="Pfam" id="PF08544"/>
    </source>
</evidence>
<comment type="similarity">
    <text evidence="1">Belongs to the GHMP kinase family. GalK subfamily.</text>
</comment>
<evidence type="ECO:0000256" key="6">
    <source>
        <dbReference type="ARBA" id="ARBA00023144"/>
    </source>
</evidence>
<dbReference type="Proteomes" id="UP001156441">
    <property type="component" value="Unassembled WGS sequence"/>
</dbReference>
<dbReference type="Gene3D" id="3.30.230.10">
    <property type="match status" value="1"/>
</dbReference>
<proteinExistence type="inferred from homology"/>
<keyword evidence="4" id="KW-0418">Kinase</keyword>
<keyword evidence="12" id="KW-1185">Reference proteome</keyword>
<dbReference type="Pfam" id="PF00288">
    <property type="entry name" value="GHMP_kinases_N"/>
    <property type="match status" value="1"/>
</dbReference>
<reference evidence="11 12" key="1">
    <citation type="submission" date="2021-02" db="EMBL/GenBank/DDBJ databases">
        <title>Actinophytocola xerophila sp. nov., isolated from soil of cotton cropping field.</title>
        <authorList>
            <person name="Huang R."/>
            <person name="Chen X."/>
            <person name="Ge X."/>
            <person name="Liu W."/>
        </authorList>
    </citation>
    <scope>NUCLEOTIDE SEQUENCE [LARGE SCALE GENOMIC DNA]</scope>
    <source>
        <strain evidence="11 12">S1-96</strain>
    </source>
</reference>
<accession>A0ABT2J829</accession>
<evidence type="ECO:0000256" key="4">
    <source>
        <dbReference type="ARBA" id="ARBA00022777"/>
    </source>
</evidence>
<name>A0ABT2J829_9PSEU</name>
<evidence type="ECO:0000256" key="5">
    <source>
        <dbReference type="ARBA" id="ARBA00022840"/>
    </source>
</evidence>
<dbReference type="PROSITE" id="PS00106">
    <property type="entry name" value="GALACTOKINASE"/>
    <property type="match status" value="1"/>
</dbReference>
<keyword evidence="6" id="KW-0119">Carbohydrate metabolism</keyword>
<gene>
    <name evidence="11" type="primary">galK</name>
    <name evidence="11" type="ORF">JT362_12895</name>
</gene>
<comment type="caution">
    <text evidence="11">The sequence shown here is derived from an EMBL/GenBank/DDBJ whole genome shotgun (WGS) entry which is preliminary data.</text>
</comment>
<dbReference type="PIRSF" id="PIRSF000530">
    <property type="entry name" value="Galactokinase"/>
    <property type="match status" value="1"/>
</dbReference>
<keyword evidence="6" id="KW-0299">Galactose metabolism</keyword>
<evidence type="ECO:0000313" key="12">
    <source>
        <dbReference type="Proteomes" id="UP001156441"/>
    </source>
</evidence>
<dbReference type="PRINTS" id="PR00959">
    <property type="entry name" value="MEVGALKINASE"/>
</dbReference>
<dbReference type="SUPFAM" id="SSF55060">
    <property type="entry name" value="GHMP Kinase, C-terminal domain"/>
    <property type="match status" value="1"/>
</dbReference>
<dbReference type="PRINTS" id="PR00473">
    <property type="entry name" value="GALCTOKINASE"/>
</dbReference>
<dbReference type="InterPro" id="IPR006206">
    <property type="entry name" value="Mevalonate/galactokinase"/>
</dbReference>
<feature type="domain" description="GHMP kinase C-terminal" evidence="9">
    <location>
        <begin position="296"/>
        <end position="375"/>
    </location>
</feature>
<evidence type="ECO:0000259" key="8">
    <source>
        <dbReference type="Pfam" id="PF00288"/>
    </source>
</evidence>
<dbReference type="InterPro" id="IPR036554">
    <property type="entry name" value="GHMP_kinase_C_sf"/>
</dbReference>
<keyword evidence="3" id="KW-0547">Nucleotide-binding</keyword>
<feature type="domain" description="Galactokinase N-terminal" evidence="10">
    <location>
        <begin position="17"/>
        <end position="64"/>
    </location>
</feature>
<dbReference type="RefSeq" id="WP_260191391.1">
    <property type="nucleotide sequence ID" value="NZ_JAFFZE010000010.1"/>
</dbReference>
<dbReference type="NCBIfam" id="TIGR00131">
    <property type="entry name" value="gal_kin"/>
    <property type="match status" value="1"/>
</dbReference>
<dbReference type="PANTHER" id="PTHR10457">
    <property type="entry name" value="MEVALONATE KINASE/GALACTOKINASE"/>
    <property type="match status" value="1"/>
</dbReference>
<dbReference type="InterPro" id="IPR006204">
    <property type="entry name" value="GHMP_kinase_N_dom"/>
</dbReference>
<feature type="domain" description="GHMP kinase N-terminal" evidence="8">
    <location>
        <begin position="110"/>
        <end position="194"/>
    </location>
</feature>
<dbReference type="InterPro" id="IPR014721">
    <property type="entry name" value="Ribsml_uS5_D2-typ_fold_subgr"/>
</dbReference>
<keyword evidence="2 11" id="KW-0808">Transferase</keyword>
<dbReference type="Gene3D" id="3.30.70.890">
    <property type="entry name" value="GHMP kinase, C-terminal domain"/>
    <property type="match status" value="1"/>
</dbReference>
<dbReference type="InterPro" id="IPR019741">
    <property type="entry name" value="Galactokinase_CS"/>
</dbReference>